<dbReference type="Gene3D" id="3.40.30.10">
    <property type="entry name" value="Glutaredoxin"/>
    <property type="match status" value="1"/>
</dbReference>
<evidence type="ECO:0000256" key="3">
    <source>
        <dbReference type="PIRSR" id="PIRSR603782-1"/>
    </source>
</evidence>
<feature type="binding site" evidence="3">
    <location>
        <position position="95"/>
    </location>
    <ligand>
        <name>Cu cation</name>
        <dbReference type="ChEBI" id="CHEBI:23378"/>
    </ligand>
</feature>
<dbReference type="InterPro" id="IPR013766">
    <property type="entry name" value="Thioredoxin_domain"/>
</dbReference>
<proteinExistence type="inferred from homology"/>
<evidence type="ECO:0000256" key="2">
    <source>
        <dbReference type="ARBA" id="ARBA00023008"/>
    </source>
</evidence>
<dbReference type="Proteomes" id="UP000318542">
    <property type="component" value="Unassembled WGS sequence"/>
</dbReference>
<comment type="caution">
    <text evidence="7">The sequence shown here is derived from an EMBL/GenBank/DDBJ whole genome shotgun (WGS) entry which is preliminary data.</text>
</comment>
<feature type="binding site" evidence="3">
    <location>
        <position position="99"/>
    </location>
    <ligand>
        <name>Cu cation</name>
        <dbReference type="ChEBI" id="CHEBI:23378"/>
    </ligand>
</feature>
<dbReference type="AlphaFoldDB" id="A0A554WXM0"/>
<organism evidence="7 8">
    <name type="scientific">Tepidimonas thermarum</name>
    <dbReference type="NCBI Taxonomy" id="335431"/>
    <lineage>
        <taxon>Bacteria</taxon>
        <taxon>Pseudomonadati</taxon>
        <taxon>Pseudomonadota</taxon>
        <taxon>Betaproteobacteria</taxon>
        <taxon>Burkholderiales</taxon>
        <taxon>Tepidimonas</taxon>
    </lineage>
</organism>
<dbReference type="InterPro" id="IPR006311">
    <property type="entry name" value="TAT_signal"/>
</dbReference>
<keyword evidence="8" id="KW-1185">Reference proteome</keyword>
<dbReference type="InterPro" id="IPR036249">
    <property type="entry name" value="Thioredoxin-like_sf"/>
</dbReference>
<keyword evidence="5" id="KW-1133">Transmembrane helix</keyword>
<dbReference type="OrthoDB" id="9790194at2"/>
<feature type="disulfide bond" description="Redox-active" evidence="4">
    <location>
        <begin position="95"/>
        <end position="99"/>
    </location>
</feature>
<keyword evidence="4" id="KW-1015">Disulfide bond</keyword>
<keyword evidence="5" id="KW-0812">Transmembrane</keyword>
<dbReference type="RefSeq" id="WP_143903817.1">
    <property type="nucleotide sequence ID" value="NZ_VJOL01000052.1"/>
</dbReference>
<accession>A0A554WXM0</accession>
<dbReference type="GO" id="GO:0046872">
    <property type="term" value="F:metal ion binding"/>
    <property type="evidence" value="ECO:0007669"/>
    <property type="project" value="UniProtKB-KW"/>
</dbReference>
<evidence type="ECO:0000256" key="1">
    <source>
        <dbReference type="ARBA" id="ARBA00010996"/>
    </source>
</evidence>
<dbReference type="CDD" id="cd02968">
    <property type="entry name" value="SCO"/>
    <property type="match status" value="1"/>
</dbReference>
<gene>
    <name evidence="7" type="primary">ypmQ_2</name>
    <name evidence="7" type="ORF">Tther_02192</name>
</gene>
<comment type="similarity">
    <text evidence="1">Belongs to the SCO1/2 family.</text>
</comment>
<feature type="domain" description="Thioredoxin" evidence="6">
    <location>
        <begin position="57"/>
        <end position="221"/>
    </location>
</feature>
<dbReference type="EMBL" id="VJOL01000052">
    <property type="protein sequence ID" value="TSE28309.1"/>
    <property type="molecule type" value="Genomic_DNA"/>
</dbReference>
<dbReference type="FunFam" id="3.40.30.10:FF:000013">
    <property type="entry name" value="Blast:Protein SCO1 homolog, mitochondrial"/>
    <property type="match status" value="1"/>
</dbReference>
<dbReference type="PROSITE" id="PS51352">
    <property type="entry name" value="THIOREDOXIN_2"/>
    <property type="match status" value="1"/>
</dbReference>
<name>A0A554WXM0_9BURK</name>
<keyword evidence="5" id="KW-0472">Membrane</keyword>
<evidence type="ECO:0000313" key="7">
    <source>
        <dbReference type="EMBL" id="TSE28309.1"/>
    </source>
</evidence>
<evidence type="ECO:0000256" key="5">
    <source>
        <dbReference type="SAM" id="Phobius"/>
    </source>
</evidence>
<dbReference type="PROSITE" id="PS51318">
    <property type="entry name" value="TAT"/>
    <property type="match status" value="1"/>
</dbReference>
<evidence type="ECO:0000313" key="8">
    <source>
        <dbReference type="Proteomes" id="UP000318542"/>
    </source>
</evidence>
<protein>
    <submittedName>
        <fullName evidence="7">SCO1 protein</fullName>
    </submittedName>
</protein>
<sequence length="221" mass="24140">MSDRPFPDTPPARRPGLPRRGLLARLLGGTGLAVLTLGAGWLAGCGERAPAFHGIDITGADYAQDFDLPDQNGQRRTLADFRGKVVVVFFGYTQCPDVCPTSLGELAQAKRLLGPDGERLQGIFISVDPERDTPEIMRAYMASFDPSFLALRATPEELPALAKAFKVYYKKVEGKTPTSYTMDHSAGSYVYDTQGRLRLYHRYGSGAQALADDVRRLLAQG</sequence>
<keyword evidence="3" id="KW-0479">Metal-binding</keyword>
<dbReference type="PANTHER" id="PTHR12151">
    <property type="entry name" value="ELECTRON TRANSPORT PROTIN SCO1/SENC FAMILY MEMBER"/>
    <property type="match status" value="1"/>
</dbReference>
<feature type="binding site" evidence="3">
    <location>
        <position position="184"/>
    </location>
    <ligand>
        <name>Cu cation</name>
        <dbReference type="ChEBI" id="CHEBI:23378"/>
    </ligand>
</feature>
<dbReference type="InterPro" id="IPR003782">
    <property type="entry name" value="SCO1/SenC"/>
</dbReference>
<keyword evidence="2 3" id="KW-0186">Copper</keyword>
<feature type="transmembrane region" description="Helical" evidence="5">
    <location>
        <begin position="22"/>
        <end position="43"/>
    </location>
</feature>
<dbReference type="SUPFAM" id="SSF52833">
    <property type="entry name" value="Thioredoxin-like"/>
    <property type="match status" value="1"/>
</dbReference>
<reference evidence="7 8" key="1">
    <citation type="submission" date="2019-07" db="EMBL/GenBank/DDBJ databases">
        <title>Tepidimonas thermarum AA-1 draft genome.</title>
        <authorList>
            <person name="Da Costa M.S."/>
            <person name="Froufe H.J.C."/>
            <person name="Egas C."/>
            <person name="Albuquerque L."/>
        </authorList>
    </citation>
    <scope>NUCLEOTIDE SEQUENCE [LARGE SCALE GENOMIC DNA]</scope>
    <source>
        <strain evidence="7 8">AA-1</strain>
    </source>
</reference>
<evidence type="ECO:0000259" key="6">
    <source>
        <dbReference type="PROSITE" id="PS51352"/>
    </source>
</evidence>
<dbReference type="Pfam" id="PF02630">
    <property type="entry name" value="SCO1-SenC"/>
    <property type="match status" value="1"/>
</dbReference>
<dbReference type="PANTHER" id="PTHR12151:SF25">
    <property type="entry name" value="LINALOOL DEHYDRATASE_ISOMERASE DOMAIN-CONTAINING PROTEIN"/>
    <property type="match status" value="1"/>
</dbReference>
<evidence type="ECO:0000256" key="4">
    <source>
        <dbReference type="PIRSR" id="PIRSR603782-2"/>
    </source>
</evidence>